<comment type="caution">
    <text evidence="1">The sequence shown here is derived from an EMBL/GenBank/DDBJ whole genome shotgun (WGS) entry which is preliminary data.</text>
</comment>
<gene>
    <name evidence="1" type="ORF">ACFQ19_03710</name>
</gene>
<evidence type="ECO:0008006" key="3">
    <source>
        <dbReference type="Google" id="ProtNLM"/>
    </source>
</evidence>
<evidence type="ECO:0000313" key="2">
    <source>
        <dbReference type="Proteomes" id="UP001597041"/>
    </source>
</evidence>
<reference evidence="2" key="1">
    <citation type="journal article" date="2019" name="Int. J. Syst. Evol. Microbiol.">
        <title>The Global Catalogue of Microorganisms (GCM) 10K type strain sequencing project: providing services to taxonomists for standard genome sequencing and annotation.</title>
        <authorList>
            <consortium name="The Broad Institute Genomics Platform"/>
            <consortium name="The Broad Institute Genome Sequencing Center for Infectious Disease"/>
            <person name="Wu L."/>
            <person name="Ma J."/>
        </authorList>
    </citation>
    <scope>NUCLEOTIDE SEQUENCE [LARGE SCALE GENOMIC DNA]</scope>
    <source>
        <strain evidence="2">CCUG 56608</strain>
    </source>
</reference>
<sequence length="422" mass="48551">MDNRIKELTDMTKKKFGLGDYYLERYTFNRHVTLSGETVYTLTMEWFPNHAEKPEDDTNPEGTAVIEVNVHSRKFVSAVFVMGKTFAENGICFAGLGKDAMINWMEKETGLMYGNQLALHKEEEGRLLFKTVMDDGMELSPSGSVEIKYNDAGELTFFAVHGQFPSNALIRKESYTLSFDKVEDIAKEQLKLIEFPSYEQEKRVPVYAVEEVFITNSQMATLAFEVGDGSRYLNMDQTVYFDKTVKNPIEIQEIDWTEEVTAEQAFSREPSPDAYPITKNEQEQCIQAVKDLLLQEYPDDSGSWILKTLHRDKGYIYATLRTNQQDNHVFQRKLTVIIDAASCRAVNYVDNKSMLDMFDQFQAADRAVIGKEEAYEKLKELYELKPYYVYDFEQKQYILCGKLDCQYGVHASDGEIIALNDL</sequence>
<protein>
    <recommendedName>
        <fullName evidence="3">DUF4901 domain-containing protein</fullName>
    </recommendedName>
</protein>
<accession>A0ABW3NFE5</accession>
<keyword evidence="2" id="KW-1185">Reference proteome</keyword>
<dbReference type="RefSeq" id="WP_379590683.1">
    <property type="nucleotide sequence ID" value="NZ_JBHTKK010000002.1"/>
</dbReference>
<dbReference type="Proteomes" id="UP001597041">
    <property type="component" value="Unassembled WGS sequence"/>
</dbReference>
<organism evidence="1 2">
    <name type="scientific">Oceanobacillus locisalsi</name>
    <dbReference type="NCBI Taxonomy" id="546107"/>
    <lineage>
        <taxon>Bacteria</taxon>
        <taxon>Bacillati</taxon>
        <taxon>Bacillota</taxon>
        <taxon>Bacilli</taxon>
        <taxon>Bacillales</taxon>
        <taxon>Bacillaceae</taxon>
        <taxon>Oceanobacillus</taxon>
    </lineage>
</organism>
<name>A0ABW3NFE5_9BACI</name>
<evidence type="ECO:0000313" key="1">
    <source>
        <dbReference type="EMBL" id="MFD1065125.1"/>
    </source>
</evidence>
<dbReference type="EMBL" id="JBHTKK010000002">
    <property type="protein sequence ID" value="MFD1065125.1"/>
    <property type="molecule type" value="Genomic_DNA"/>
</dbReference>
<proteinExistence type="predicted"/>